<dbReference type="EMBL" id="JBBXMP010000453">
    <property type="protein sequence ID" value="KAL0057714.1"/>
    <property type="molecule type" value="Genomic_DNA"/>
</dbReference>
<reference evidence="1 2" key="1">
    <citation type="submission" date="2024-05" db="EMBL/GenBank/DDBJ databases">
        <title>A draft genome resource for the thread blight pathogen Marasmius tenuissimus strain MS-2.</title>
        <authorList>
            <person name="Yulfo-Soto G.E."/>
            <person name="Baruah I.K."/>
            <person name="Amoako-Attah I."/>
            <person name="Bukari Y."/>
            <person name="Meinhardt L.W."/>
            <person name="Bailey B.A."/>
            <person name="Cohen S.P."/>
        </authorList>
    </citation>
    <scope>NUCLEOTIDE SEQUENCE [LARGE SCALE GENOMIC DNA]</scope>
    <source>
        <strain evidence="1 2">MS-2</strain>
    </source>
</reference>
<comment type="caution">
    <text evidence="1">The sequence shown here is derived from an EMBL/GenBank/DDBJ whole genome shotgun (WGS) entry which is preliminary data.</text>
</comment>
<gene>
    <name evidence="1" type="ORF">AAF712_015629</name>
</gene>
<name>A0ABR2Z9Q7_9AGAR</name>
<proteinExistence type="predicted"/>
<sequence>MAVPTTNKKPAISKSLIQKYNTAVPAYMEIKRKTKGSKSRYVPMSPAERLRHRRERRTNAQNIQKAIAAIRAYIRDRCFKLGKKYKRKQRYFLDMVYQGGIRLTKPANNPNNFNMFKSVKAYERREAGEPPMSLLKIQEVYRPEYDALDDKGMQEIIDKFNAIQEEAEARGIKRPSLKEKGADVAGSLDNVSKIGLKTRVGIEAFLLVVRNRPDDYMGLKWIVTNERLMEYMRILLRHWDPVYIGQKMEAFAVTRCNIATICKNPKEHADLLRKEIGFMIQDALDDACMTKNLMIQYEHFDTTITPRYGVVVEGWPKNLSLPETGIVY</sequence>
<protein>
    <submittedName>
        <fullName evidence="1">Uncharacterized protein</fullName>
    </submittedName>
</protein>
<organism evidence="1 2">
    <name type="scientific">Marasmius tenuissimus</name>
    <dbReference type="NCBI Taxonomy" id="585030"/>
    <lineage>
        <taxon>Eukaryota</taxon>
        <taxon>Fungi</taxon>
        <taxon>Dikarya</taxon>
        <taxon>Basidiomycota</taxon>
        <taxon>Agaricomycotina</taxon>
        <taxon>Agaricomycetes</taxon>
        <taxon>Agaricomycetidae</taxon>
        <taxon>Agaricales</taxon>
        <taxon>Marasmiineae</taxon>
        <taxon>Marasmiaceae</taxon>
        <taxon>Marasmius</taxon>
    </lineage>
</organism>
<evidence type="ECO:0000313" key="1">
    <source>
        <dbReference type="EMBL" id="KAL0057714.1"/>
    </source>
</evidence>
<keyword evidence="2" id="KW-1185">Reference proteome</keyword>
<dbReference type="Proteomes" id="UP001437256">
    <property type="component" value="Unassembled WGS sequence"/>
</dbReference>
<accession>A0ABR2Z9Q7</accession>
<evidence type="ECO:0000313" key="2">
    <source>
        <dbReference type="Proteomes" id="UP001437256"/>
    </source>
</evidence>